<evidence type="ECO:0000256" key="5">
    <source>
        <dbReference type="ARBA" id="ARBA00023242"/>
    </source>
</evidence>
<dbReference type="InterPro" id="IPR017970">
    <property type="entry name" value="Homeobox_CS"/>
</dbReference>
<evidence type="ECO:0000256" key="3">
    <source>
        <dbReference type="ARBA" id="ARBA00023125"/>
    </source>
</evidence>
<dbReference type="AlphaFoldDB" id="A0A8E0RYC5"/>
<dbReference type="GO" id="GO:0005634">
    <property type="term" value="C:nucleus"/>
    <property type="evidence" value="ECO:0007669"/>
    <property type="project" value="UniProtKB-SubCell"/>
</dbReference>
<dbReference type="PANTHER" id="PTHR45659">
    <property type="entry name" value="HOMEOBOX PROTEIN HOX"/>
    <property type="match status" value="1"/>
</dbReference>
<dbReference type="EMBL" id="LUCM01006419">
    <property type="protein sequence ID" value="KAA0191300.1"/>
    <property type="molecule type" value="Genomic_DNA"/>
</dbReference>
<keyword evidence="3 6" id="KW-0238">DNA-binding</keyword>
<gene>
    <name evidence="10" type="ORF">FBUS_11849</name>
</gene>
<dbReference type="PROSITE" id="PS00027">
    <property type="entry name" value="HOMEOBOX_1"/>
    <property type="match status" value="1"/>
</dbReference>
<name>A0A8E0RYC5_9TREM</name>
<dbReference type="InterPro" id="IPR020479">
    <property type="entry name" value="HD_metazoa"/>
</dbReference>
<evidence type="ECO:0000313" key="10">
    <source>
        <dbReference type="EMBL" id="KAA0191300.1"/>
    </source>
</evidence>
<evidence type="ECO:0000256" key="2">
    <source>
        <dbReference type="ARBA" id="ARBA00022473"/>
    </source>
</evidence>
<proteinExistence type="predicted"/>
<reference evidence="10" key="1">
    <citation type="submission" date="2019-05" db="EMBL/GenBank/DDBJ databases">
        <title>Annotation for the trematode Fasciolopsis buski.</title>
        <authorList>
            <person name="Choi Y.-J."/>
        </authorList>
    </citation>
    <scope>NUCLEOTIDE SEQUENCE</scope>
    <source>
        <strain evidence="10">HT</strain>
        <tissue evidence="10">Whole worm</tissue>
    </source>
</reference>
<accession>A0A8E0RYC5</accession>
<feature type="compositionally biased region" description="Basic and acidic residues" evidence="8">
    <location>
        <begin position="93"/>
        <end position="102"/>
    </location>
</feature>
<evidence type="ECO:0000256" key="1">
    <source>
        <dbReference type="ARBA" id="ARBA00004123"/>
    </source>
</evidence>
<keyword evidence="4 6" id="KW-0371">Homeobox</keyword>
<feature type="domain" description="Homeobox" evidence="9">
    <location>
        <begin position="3"/>
        <end position="63"/>
    </location>
</feature>
<dbReference type="InterPro" id="IPR009057">
    <property type="entry name" value="Homeodomain-like_sf"/>
</dbReference>
<evidence type="ECO:0000256" key="4">
    <source>
        <dbReference type="ARBA" id="ARBA00023155"/>
    </source>
</evidence>
<feature type="non-terminal residue" evidence="10">
    <location>
        <position position="1"/>
    </location>
</feature>
<keyword evidence="5 6" id="KW-0539">Nucleus</keyword>
<evidence type="ECO:0000256" key="7">
    <source>
        <dbReference type="RuleBase" id="RU000682"/>
    </source>
</evidence>
<dbReference type="InterPro" id="IPR050296">
    <property type="entry name" value="Antp_homeobox"/>
</dbReference>
<dbReference type="GO" id="GO:0009952">
    <property type="term" value="P:anterior/posterior pattern specification"/>
    <property type="evidence" value="ECO:0007669"/>
    <property type="project" value="TreeGrafter"/>
</dbReference>
<comment type="caution">
    <text evidence="10">The sequence shown here is derived from an EMBL/GenBank/DDBJ whole genome shotgun (WGS) entry which is preliminary data.</text>
</comment>
<evidence type="ECO:0000313" key="11">
    <source>
        <dbReference type="Proteomes" id="UP000728185"/>
    </source>
</evidence>
<dbReference type="Proteomes" id="UP000728185">
    <property type="component" value="Unassembled WGS sequence"/>
</dbReference>
<evidence type="ECO:0000259" key="9">
    <source>
        <dbReference type="PROSITE" id="PS50071"/>
    </source>
</evidence>
<protein>
    <submittedName>
        <fullName evidence="10">Homeobox protein Hox-A7</fullName>
    </submittedName>
</protein>
<feature type="region of interest" description="Disordered" evidence="8">
    <location>
        <begin position="84"/>
        <end position="198"/>
    </location>
</feature>
<dbReference type="Pfam" id="PF00046">
    <property type="entry name" value="Homeodomain"/>
    <property type="match status" value="1"/>
</dbReference>
<dbReference type="Gene3D" id="1.10.10.60">
    <property type="entry name" value="Homeodomain-like"/>
    <property type="match status" value="1"/>
</dbReference>
<keyword evidence="2" id="KW-0217">Developmental protein</keyword>
<dbReference type="PRINTS" id="PR00024">
    <property type="entry name" value="HOMEOBOX"/>
</dbReference>
<dbReference type="SUPFAM" id="SSF46689">
    <property type="entry name" value="Homeodomain-like"/>
    <property type="match status" value="1"/>
</dbReference>
<comment type="subcellular location">
    <subcellularLocation>
        <location evidence="1 6 7">Nucleus</location>
    </subcellularLocation>
</comment>
<dbReference type="GO" id="GO:0000978">
    <property type="term" value="F:RNA polymerase II cis-regulatory region sequence-specific DNA binding"/>
    <property type="evidence" value="ECO:0007669"/>
    <property type="project" value="TreeGrafter"/>
</dbReference>
<feature type="DNA-binding region" description="Homeobox" evidence="6">
    <location>
        <begin position="5"/>
        <end position="64"/>
    </location>
</feature>
<dbReference type="CDD" id="cd00086">
    <property type="entry name" value="homeodomain"/>
    <property type="match status" value="1"/>
</dbReference>
<dbReference type="PANTHER" id="PTHR45659:SF4">
    <property type="entry name" value="HOMEOBOX PROTEIN ABDOMINAL-A"/>
    <property type="match status" value="1"/>
</dbReference>
<evidence type="ECO:0000256" key="8">
    <source>
        <dbReference type="SAM" id="MobiDB-lite"/>
    </source>
</evidence>
<feature type="compositionally biased region" description="Polar residues" evidence="8">
    <location>
        <begin position="118"/>
        <end position="131"/>
    </location>
</feature>
<sequence>VGADQKRTRQTYTRYQTLELEKEFHFNKYLTRRRRIEIAHTLTLTERQIKIWFQNRRMKWKKDHNIAKLNGPGTLEQLELSEQAGLGGPGASDYEKKTRNDLGSDSDEEYLKKPRLNSDYSTMDSIPSSTDPIGEQRAANSLIGAFPHPGGHLGLTNSTSTGQRSSGARSCSNQNVEDSDAEDEHPLVGLPNINSNKISWPKEKLDKSGFPLPVSLPYIDSAESRGGAANDIMFLPDCESWHA</sequence>
<evidence type="ECO:0000256" key="6">
    <source>
        <dbReference type="PROSITE-ProRule" id="PRU00108"/>
    </source>
</evidence>
<organism evidence="10 11">
    <name type="scientific">Fasciolopsis buskii</name>
    <dbReference type="NCBI Taxonomy" id="27845"/>
    <lineage>
        <taxon>Eukaryota</taxon>
        <taxon>Metazoa</taxon>
        <taxon>Spiralia</taxon>
        <taxon>Lophotrochozoa</taxon>
        <taxon>Platyhelminthes</taxon>
        <taxon>Trematoda</taxon>
        <taxon>Digenea</taxon>
        <taxon>Plagiorchiida</taxon>
        <taxon>Echinostomata</taxon>
        <taxon>Echinostomatoidea</taxon>
        <taxon>Fasciolidae</taxon>
        <taxon>Fasciolopsis</taxon>
    </lineage>
</organism>
<keyword evidence="11" id="KW-1185">Reference proteome</keyword>
<dbReference type="OrthoDB" id="6159439at2759"/>
<dbReference type="InterPro" id="IPR001356">
    <property type="entry name" value="HD"/>
</dbReference>
<dbReference type="GO" id="GO:0000981">
    <property type="term" value="F:DNA-binding transcription factor activity, RNA polymerase II-specific"/>
    <property type="evidence" value="ECO:0007669"/>
    <property type="project" value="InterPro"/>
</dbReference>
<feature type="compositionally biased region" description="Polar residues" evidence="8">
    <location>
        <begin position="155"/>
        <end position="176"/>
    </location>
</feature>
<dbReference type="SMART" id="SM00389">
    <property type="entry name" value="HOX"/>
    <property type="match status" value="1"/>
</dbReference>
<dbReference type="PROSITE" id="PS50071">
    <property type="entry name" value="HOMEOBOX_2"/>
    <property type="match status" value="1"/>
</dbReference>